<sequence length="303" mass="33800">MSTWNDERQHRAAQDGSGDSPETAPRKPKKRRSGKDEEQPLIPAPSPPPDDSRAVRVVYVGCEGESTEPDYLNHLNARFGDGSGYEGQKFRIQPVYKKNGHTPAEAVAAVRDTAMEDDAWAMFDRDAHTDIPKALREAAEDSTEVCFSHPSFELWLLLHFQDFGGRQSGKNKDILKKLRQAHPAFKKFDTKNDKSVKDDRRAALDEEGLLEEAVSRAKRLVSQCEHGSCKANNAKTNRFSRDNPPKTTPAWAARSGHAHDCETLRRDPSTDVWRLIVSLGIVKDPSRTATKRGHSYSAGAWGV</sequence>
<evidence type="ECO:0000256" key="1">
    <source>
        <dbReference type="SAM" id="MobiDB-lite"/>
    </source>
</evidence>
<dbReference type="Proteomes" id="UP000498740">
    <property type="component" value="Unassembled WGS sequence"/>
</dbReference>
<proteinExistence type="predicted"/>
<protein>
    <recommendedName>
        <fullName evidence="4">RloB-like protein</fullName>
    </recommendedName>
</protein>
<feature type="region of interest" description="Disordered" evidence="1">
    <location>
        <begin position="1"/>
        <end position="54"/>
    </location>
</feature>
<organism evidence="2 3">
    <name type="scientific">Streptomyces microflavus</name>
    <name type="common">Streptomyces lipmanii</name>
    <dbReference type="NCBI Taxonomy" id="1919"/>
    <lineage>
        <taxon>Bacteria</taxon>
        <taxon>Bacillati</taxon>
        <taxon>Actinomycetota</taxon>
        <taxon>Actinomycetes</taxon>
        <taxon>Kitasatosporales</taxon>
        <taxon>Streptomycetaceae</taxon>
        <taxon>Streptomyces</taxon>
    </lineage>
</organism>
<name>A0A7J0CXU8_STRMI</name>
<evidence type="ECO:0008006" key="4">
    <source>
        <dbReference type="Google" id="ProtNLM"/>
    </source>
</evidence>
<dbReference type="EMBL" id="BLWD01000001">
    <property type="protein sequence ID" value="GFN07356.1"/>
    <property type="molecule type" value="Genomic_DNA"/>
</dbReference>
<reference evidence="2 3" key="1">
    <citation type="submission" date="2020-05" db="EMBL/GenBank/DDBJ databases">
        <title>Whole genome shotgun sequence of Streptomyces microflavus NBRC 13062.</title>
        <authorList>
            <person name="Komaki H."/>
            <person name="Tamura T."/>
        </authorList>
    </citation>
    <scope>NUCLEOTIDE SEQUENCE [LARGE SCALE GENOMIC DNA]</scope>
    <source>
        <strain evidence="2 3">NBRC 13062</strain>
    </source>
</reference>
<feature type="compositionally biased region" description="Basic and acidic residues" evidence="1">
    <location>
        <begin position="1"/>
        <end position="13"/>
    </location>
</feature>
<dbReference type="Pfam" id="PF13707">
    <property type="entry name" value="RloB"/>
    <property type="match status" value="1"/>
</dbReference>
<evidence type="ECO:0000313" key="2">
    <source>
        <dbReference type="EMBL" id="GFN07356.1"/>
    </source>
</evidence>
<gene>
    <name evidence="2" type="ORF">Smic_59120</name>
</gene>
<dbReference type="AlphaFoldDB" id="A0A7J0CXU8"/>
<accession>A0A7J0CXU8</accession>
<dbReference type="InterPro" id="IPR025591">
    <property type="entry name" value="RloB"/>
</dbReference>
<evidence type="ECO:0000313" key="3">
    <source>
        <dbReference type="Proteomes" id="UP000498740"/>
    </source>
</evidence>
<comment type="caution">
    <text evidence="2">The sequence shown here is derived from an EMBL/GenBank/DDBJ whole genome shotgun (WGS) entry which is preliminary data.</text>
</comment>
<dbReference type="RefSeq" id="WP_032757542.1">
    <property type="nucleotide sequence ID" value="NZ_BMUG01000004.1"/>
</dbReference>